<dbReference type="AlphaFoldDB" id="A0A430LB98"/>
<comment type="caution">
    <text evidence="2">The sequence shown here is derived from an EMBL/GenBank/DDBJ whole genome shotgun (WGS) entry which is preliminary data.</text>
</comment>
<gene>
    <name evidence="2" type="ORF">BHE90_012555</name>
</gene>
<dbReference type="EMBL" id="MIKF01000282">
    <property type="protein sequence ID" value="RTE73018.1"/>
    <property type="molecule type" value="Genomic_DNA"/>
</dbReference>
<proteinExistence type="predicted"/>
<keyword evidence="3" id="KW-1185">Reference proteome</keyword>
<accession>A0A430LB98</accession>
<sequence length="66" mass="7671">MGRFCRGRNGVQHQLNIVCLCPVRRLVFQPFLLNHDAERLKSPGTMQDSPPRGPLWRLCDRRRPSS</sequence>
<evidence type="ECO:0000256" key="1">
    <source>
        <dbReference type="SAM" id="MobiDB-lite"/>
    </source>
</evidence>
<dbReference type="Proteomes" id="UP000287124">
    <property type="component" value="Unassembled WGS sequence"/>
</dbReference>
<protein>
    <submittedName>
        <fullName evidence="2">Uncharacterized protein</fullName>
    </submittedName>
</protein>
<feature type="region of interest" description="Disordered" evidence="1">
    <location>
        <begin position="40"/>
        <end position="66"/>
    </location>
</feature>
<evidence type="ECO:0000313" key="2">
    <source>
        <dbReference type="EMBL" id="RTE73018.1"/>
    </source>
</evidence>
<evidence type="ECO:0000313" key="3">
    <source>
        <dbReference type="Proteomes" id="UP000287124"/>
    </source>
</evidence>
<reference evidence="2 3" key="1">
    <citation type="submission" date="2017-06" db="EMBL/GenBank/DDBJ databases">
        <title>Comparative genomic analysis of Ambrosia Fusariam Clade fungi.</title>
        <authorList>
            <person name="Stajich J.E."/>
            <person name="Carrillo J."/>
            <person name="Kijimoto T."/>
            <person name="Eskalen A."/>
            <person name="O'Donnell K."/>
            <person name="Kasson M."/>
        </authorList>
    </citation>
    <scope>NUCLEOTIDE SEQUENCE [LARGE SCALE GENOMIC DNA]</scope>
    <source>
        <strain evidence="2 3">UCR1854</strain>
    </source>
</reference>
<organism evidence="2 3">
    <name type="scientific">Fusarium euwallaceae</name>
    <dbReference type="NCBI Taxonomy" id="1147111"/>
    <lineage>
        <taxon>Eukaryota</taxon>
        <taxon>Fungi</taxon>
        <taxon>Dikarya</taxon>
        <taxon>Ascomycota</taxon>
        <taxon>Pezizomycotina</taxon>
        <taxon>Sordariomycetes</taxon>
        <taxon>Hypocreomycetidae</taxon>
        <taxon>Hypocreales</taxon>
        <taxon>Nectriaceae</taxon>
        <taxon>Fusarium</taxon>
        <taxon>Fusarium solani species complex</taxon>
    </lineage>
</organism>
<name>A0A430LB98_9HYPO</name>